<name>A0A6B0U3U3_IXORI</name>
<accession>A0A6B0U3U3</accession>
<evidence type="ECO:0000313" key="1">
    <source>
        <dbReference type="EMBL" id="MXU83877.1"/>
    </source>
</evidence>
<proteinExistence type="predicted"/>
<dbReference type="AlphaFoldDB" id="A0A6B0U3U3"/>
<sequence>MATTEMQEVPVRQTFSPRASFLSTVALPIYHMHVSRLLRTVADRALWRAQFFPAHALKPPVTASSWPFHRASFASVCS</sequence>
<reference evidence="1" key="1">
    <citation type="submission" date="2019-12" db="EMBL/GenBank/DDBJ databases">
        <title>An insight into the sialome of adult female Ixodes ricinus ticks feeding for 6 days.</title>
        <authorList>
            <person name="Perner J."/>
            <person name="Ribeiro J.M.C."/>
        </authorList>
    </citation>
    <scope>NUCLEOTIDE SEQUENCE</scope>
    <source>
        <strain evidence="1">Semi-engorged</strain>
        <tissue evidence="1">Salivary glands</tissue>
    </source>
</reference>
<dbReference type="EMBL" id="GIFC01001794">
    <property type="protein sequence ID" value="MXU83877.1"/>
    <property type="molecule type" value="Transcribed_RNA"/>
</dbReference>
<protein>
    <submittedName>
        <fullName evidence="1">Uncharacterized protein</fullName>
    </submittedName>
</protein>
<organism evidence="1">
    <name type="scientific">Ixodes ricinus</name>
    <name type="common">Common tick</name>
    <name type="synonym">Acarus ricinus</name>
    <dbReference type="NCBI Taxonomy" id="34613"/>
    <lineage>
        <taxon>Eukaryota</taxon>
        <taxon>Metazoa</taxon>
        <taxon>Ecdysozoa</taxon>
        <taxon>Arthropoda</taxon>
        <taxon>Chelicerata</taxon>
        <taxon>Arachnida</taxon>
        <taxon>Acari</taxon>
        <taxon>Parasitiformes</taxon>
        <taxon>Ixodida</taxon>
        <taxon>Ixodoidea</taxon>
        <taxon>Ixodidae</taxon>
        <taxon>Ixodinae</taxon>
        <taxon>Ixodes</taxon>
    </lineage>
</organism>